<dbReference type="GO" id="GO:0015038">
    <property type="term" value="F:glutathione disulfide oxidoreductase activity"/>
    <property type="evidence" value="ECO:0007669"/>
    <property type="project" value="TreeGrafter"/>
</dbReference>
<accession>A0A9P5JZH3</accession>
<dbReference type="GO" id="GO:0034599">
    <property type="term" value="P:cellular response to oxidative stress"/>
    <property type="evidence" value="ECO:0007669"/>
    <property type="project" value="TreeGrafter"/>
</dbReference>
<proteinExistence type="predicted"/>
<gene>
    <name evidence="1" type="ORF">DFH94DRAFT_636331</name>
</gene>
<protein>
    <submittedName>
        <fullName evidence="1">Uncharacterized protein</fullName>
    </submittedName>
</protein>
<reference evidence="1" key="1">
    <citation type="submission" date="2019-10" db="EMBL/GenBank/DDBJ databases">
        <authorList>
            <consortium name="DOE Joint Genome Institute"/>
            <person name="Kuo A."/>
            <person name="Miyauchi S."/>
            <person name="Kiss E."/>
            <person name="Drula E."/>
            <person name="Kohler A."/>
            <person name="Sanchez-Garcia M."/>
            <person name="Andreopoulos B."/>
            <person name="Barry K.W."/>
            <person name="Bonito G."/>
            <person name="Buee M."/>
            <person name="Carver A."/>
            <person name="Chen C."/>
            <person name="Cichocki N."/>
            <person name="Clum A."/>
            <person name="Culley D."/>
            <person name="Crous P.W."/>
            <person name="Fauchery L."/>
            <person name="Girlanda M."/>
            <person name="Hayes R."/>
            <person name="Keri Z."/>
            <person name="LaButti K."/>
            <person name="Lipzen A."/>
            <person name="Lombard V."/>
            <person name="Magnuson J."/>
            <person name="Maillard F."/>
            <person name="Morin E."/>
            <person name="Murat C."/>
            <person name="Nolan M."/>
            <person name="Ohm R."/>
            <person name="Pangilinan J."/>
            <person name="Pereira M."/>
            <person name="Perotto S."/>
            <person name="Peter M."/>
            <person name="Riley R."/>
            <person name="Sitrit Y."/>
            <person name="Stielow B."/>
            <person name="Szollosi G."/>
            <person name="Zifcakova L."/>
            <person name="Stursova M."/>
            <person name="Spatafora J.W."/>
            <person name="Tedersoo L."/>
            <person name="Vaario L.-M."/>
            <person name="Yamada A."/>
            <person name="Yan M."/>
            <person name="Wang P."/>
            <person name="Xu J."/>
            <person name="Bruns T."/>
            <person name="Baldrian P."/>
            <person name="Vilgalys R."/>
            <person name="Henrissat B."/>
            <person name="Grigoriev I.V."/>
            <person name="Hibbett D."/>
            <person name="Nagy L.G."/>
            <person name="Martin F.M."/>
        </authorList>
    </citation>
    <scope>NUCLEOTIDE SEQUENCE</scope>
    <source>
        <strain evidence="1">Prilba</strain>
    </source>
</reference>
<dbReference type="GO" id="GO:0005801">
    <property type="term" value="C:cis-Golgi network"/>
    <property type="evidence" value="ECO:0007669"/>
    <property type="project" value="TreeGrafter"/>
</dbReference>
<dbReference type="PANTHER" id="PTHR45694">
    <property type="entry name" value="GLUTAREDOXIN 2"/>
    <property type="match status" value="1"/>
</dbReference>
<dbReference type="OrthoDB" id="423313at2759"/>
<evidence type="ECO:0000313" key="2">
    <source>
        <dbReference type="Proteomes" id="UP000759537"/>
    </source>
</evidence>
<organism evidence="1 2">
    <name type="scientific">Russula ochroleuca</name>
    <dbReference type="NCBI Taxonomy" id="152965"/>
    <lineage>
        <taxon>Eukaryota</taxon>
        <taxon>Fungi</taxon>
        <taxon>Dikarya</taxon>
        <taxon>Basidiomycota</taxon>
        <taxon>Agaricomycotina</taxon>
        <taxon>Agaricomycetes</taxon>
        <taxon>Russulales</taxon>
        <taxon>Russulaceae</taxon>
        <taxon>Russula</taxon>
    </lineage>
</organism>
<dbReference type="Gene3D" id="3.40.30.10">
    <property type="entry name" value="Glutaredoxin"/>
    <property type="match status" value="1"/>
</dbReference>
<dbReference type="PANTHER" id="PTHR45694:SF5">
    <property type="entry name" value="GLUTAREDOXIN 2"/>
    <property type="match status" value="1"/>
</dbReference>
<dbReference type="InterPro" id="IPR036249">
    <property type="entry name" value="Thioredoxin-like_sf"/>
</dbReference>
<comment type="caution">
    <text evidence="1">The sequence shown here is derived from an EMBL/GenBank/DDBJ whole genome shotgun (WGS) entry which is preliminary data.</text>
</comment>
<dbReference type="AlphaFoldDB" id="A0A9P5JZH3"/>
<sequence>MSLLPWLIDSLHPRKLRLRATLLCLLSLVSLTSYICLISPPALSFDRPPHPPPHGWRNLAAEFPVPHPGHFPPPQRPDVSLSPEQELGALTAFMAALPQNVIPSNIDPSLPIDPQLVLDFDTRSPEAEDEIADIIVDVWTNNPVVLFTKLRSAISREIKAILQDMDLKPPPTVFDVDQRADAEVLTPLLFRLTNATELPILLIGGKPVGSMDVIRESHTAGTLKSLIIQAGAVLDSSKRARKGRR</sequence>
<evidence type="ECO:0000313" key="1">
    <source>
        <dbReference type="EMBL" id="KAF8473085.1"/>
    </source>
</evidence>
<dbReference type="GO" id="GO:0005796">
    <property type="term" value="C:Golgi lumen"/>
    <property type="evidence" value="ECO:0007669"/>
    <property type="project" value="TreeGrafter"/>
</dbReference>
<reference evidence="1" key="2">
    <citation type="journal article" date="2020" name="Nat. Commun.">
        <title>Large-scale genome sequencing of mycorrhizal fungi provides insights into the early evolution of symbiotic traits.</title>
        <authorList>
            <person name="Miyauchi S."/>
            <person name="Kiss E."/>
            <person name="Kuo A."/>
            <person name="Drula E."/>
            <person name="Kohler A."/>
            <person name="Sanchez-Garcia M."/>
            <person name="Morin E."/>
            <person name="Andreopoulos B."/>
            <person name="Barry K.W."/>
            <person name="Bonito G."/>
            <person name="Buee M."/>
            <person name="Carver A."/>
            <person name="Chen C."/>
            <person name="Cichocki N."/>
            <person name="Clum A."/>
            <person name="Culley D."/>
            <person name="Crous P.W."/>
            <person name="Fauchery L."/>
            <person name="Girlanda M."/>
            <person name="Hayes R.D."/>
            <person name="Keri Z."/>
            <person name="LaButti K."/>
            <person name="Lipzen A."/>
            <person name="Lombard V."/>
            <person name="Magnuson J."/>
            <person name="Maillard F."/>
            <person name="Murat C."/>
            <person name="Nolan M."/>
            <person name="Ohm R.A."/>
            <person name="Pangilinan J."/>
            <person name="Pereira M.F."/>
            <person name="Perotto S."/>
            <person name="Peter M."/>
            <person name="Pfister S."/>
            <person name="Riley R."/>
            <person name="Sitrit Y."/>
            <person name="Stielow J.B."/>
            <person name="Szollosi G."/>
            <person name="Zifcakova L."/>
            <person name="Stursova M."/>
            <person name="Spatafora J.W."/>
            <person name="Tedersoo L."/>
            <person name="Vaario L.M."/>
            <person name="Yamada A."/>
            <person name="Yan M."/>
            <person name="Wang P."/>
            <person name="Xu J."/>
            <person name="Bruns T."/>
            <person name="Baldrian P."/>
            <person name="Vilgalys R."/>
            <person name="Dunand C."/>
            <person name="Henrissat B."/>
            <person name="Grigoriev I.V."/>
            <person name="Hibbett D."/>
            <person name="Nagy L.G."/>
            <person name="Martin F.M."/>
        </authorList>
    </citation>
    <scope>NUCLEOTIDE SEQUENCE</scope>
    <source>
        <strain evidence="1">Prilba</strain>
    </source>
</reference>
<dbReference type="EMBL" id="WHVB01000019">
    <property type="protein sequence ID" value="KAF8473085.1"/>
    <property type="molecule type" value="Genomic_DNA"/>
</dbReference>
<dbReference type="SUPFAM" id="SSF52833">
    <property type="entry name" value="Thioredoxin-like"/>
    <property type="match status" value="1"/>
</dbReference>
<keyword evidence="2" id="KW-1185">Reference proteome</keyword>
<dbReference type="PROSITE" id="PS51354">
    <property type="entry name" value="GLUTAREDOXIN_2"/>
    <property type="match status" value="1"/>
</dbReference>
<dbReference type="GO" id="GO:0000324">
    <property type="term" value="C:fungal-type vacuole"/>
    <property type="evidence" value="ECO:0007669"/>
    <property type="project" value="TreeGrafter"/>
</dbReference>
<dbReference type="Proteomes" id="UP000759537">
    <property type="component" value="Unassembled WGS sequence"/>
</dbReference>
<name>A0A9P5JZH3_9AGAM</name>